<evidence type="ECO:0008006" key="3">
    <source>
        <dbReference type="Google" id="ProtNLM"/>
    </source>
</evidence>
<comment type="caution">
    <text evidence="1">The sequence shown here is derived from an EMBL/GenBank/DDBJ whole genome shotgun (WGS) entry which is preliminary data.</text>
</comment>
<evidence type="ECO:0000313" key="1">
    <source>
        <dbReference type="EMBL" id="GAA1506872.1"/>
    </source>
</evidence>
<dbReference type="Proteomes" id="UP001500842">
    <property type="component" value="Unassembled WGS sequence"/>
</dbReference>
<sequence>MNTPTRLAGFGAIAVAVFGIALLAGRLTGPVDAEPAGHDDAHDDRVHLAPATTAEIPGGLMTSQDGYTLALADDRASAGDGTPVSFTISGPDGAPVTAYDVQHEKQLHLIAVRRDFSGFQHVHPTLHDGVWSTELDLTPGTWRLFADFKATGGSALTLGADLAVEGDFRPATTAGESRTATVDGYVVTLDGDLSAGADARLTLSVSRDGAPVTDLQPYLGAYGHLVALRAGDLAYLHVHPDGEPGDGTTQPGPDVVFHTAVPSAGTYHLYLDFQHDGVVRTAAFTVTAGGTGTTESDEHGESSEHGH</sequence>
<dbReference type="RefSeq" id="WP_141005065.1">
    <property type="nucleotide sequence ID" value="NZ_BAAAOR010000007.1"/>
</dbReference>
<organism evidence="1 2">
    <name type="scientific">Nocardioides humi</name>
    <dbReference type="NCBI Taxonomy" id="449461"/>
    <lineage>
        <taxon>Bacteria</taxon>
        <taxon>Bacillati</taxon>
        <taxon>Actinomycetota</taxon>
        <taxon>Actinomycetes</taxon>
        <taxon>Propionibacteriales</taxon>
        <taxon>Nocardioidaceae</taxon>
        <taxon>Nocardioides</taxon>
    </lineage>
</organism>
<proteinExistence type="predicted"/>
<reference evidence="1 2" key="1">
    <citation type="journal article" date="2019" name="Int. J. Syst. Evol. Microbiol.">
        <title>The Global Catalogue of Microorganisms (GCM) 10K type strain sequencing project: providing services to taxonomists for standard genome sequencing and annotation.</title>
        <authorList>
            <consortium name="The Broad Institute Genomics Platform"/>
            <consortium name="The Broad Institute Genome Sequencing Center for Infectious Disease"/>
            <person name="Wu L."/>
            <person name="Ma J."/>
        </authorList>
    </citation>
    <scope>NUCLEOTIDE SEQUENCE [LARGE SCALE GENOMIC DNA]</scope>
    <source>
        <strain evidence="1 2">JCM 14942</strain>
    </source>
</reference>
<gene>
    <name evidence="1" type="ORF">GCM10009788_08480</name>
</gene>
<dbReference type="EMBL" id="BAAAOR010000007">
    <property type="protein sequence ID" value="GAA1506872.1"/>
    <property type="molecule type" value="Genomic_DNA"/>
</dbReference>
<evidence type="ECO:0000313" key="2">
    <source>
        <dbReference type="Proteomes" id="UP001500842"/>
    </source>
</evidence>
<name>A0ABN1ZXJ4_9ACTN</name>
<accession>A0ABN1ZXJ4</accession>
<keyword evidence="2" id="KW-1185">Reference proteome</keyword>
<protein>
    <recommendedName>
        <fullName evidence="3">Heavy-metal-associated domain-containing protein</fullName>
    </recommendedName>
</protein>